<dbReference type="HOGENOM" id="CLU_005070_4_2_1"/>
<feature type="coiled-coil region" evidence="8">
    <location>
        <begin position="509"/>
        <end position="536"/>
    </location>
</feature>
<dbReference type="SUPFAM" id="SSF81923">
    <property type="entry name" value="Double Clp-N motif"/>
    <property type="match status" value="1"/>
</dbReference>
<dbReference type="PRINTS" id="PR00300">
    <property type="entry name" value="CLPPROTEASEA"/>
</dbReference>
<evidence type="ECO:0000313" key="11">
    <source>
        <dbReference type="EMBL" id="ACI65659.1"/>
    </source>
</evidence>
<dbReference type="PaxDb" id="2850-Phatr25856"/>
<dbReference type="InterPro" id="IPR041546">
    <property type="entry name" value="ClpA/ClpB_AAA_lid"/>
</dbReference>
<dbReference type="FunFam" id="3.40.50.300:FF:000010">
    <property type="entry name" value="Chaperone clpB 1, putative"/>
    <property type="match status" value="1"/>
</dbReference>
<dbReference type="SUPFAM" id="SSF52540">
    <property type="entry name" value="P-loop containing nucleoside triphosphate hydrolases"/>
    <property type="match status" value="2"/>
</dbReference>
<evidence type="ECO:0000256" key="3">
    <source>
        <dbReference type="ARBA" id="ARBA00022741"/>
    </source>
</evidence>
<dbReference type="RefSeq" id="XP_002186189.1">
    <property type="nucleotide sequence ID" value="XM_002186153.1"/>
</dbReference>
<dbReference type="InterPro" id="IPR003593">
    <property type="entry name" value="AAA+_ATPase"/>
</dbReference>
<dbReference type="KEGG" id="pti:PHATR_25856"/>
<keyword evidence="5 7" id="KW-0143">Chaperone</keyword>
<evidence type="ECO:0000256" key="2">
    <source>
        <dbReference type="ARBA" id="ARBA00022737"/>
    </source>
</evidence>
<name>B5Y5I5_PHATC</name>
<evidence type="ECO:0000256" key="8">
    <source>
        <dbReference type="SAM" id="Coils"/>
    </source>
</evidence>
<evidence type="ECO:0000256" key="6">
    <source>
        <dbReference type="PROSITE-ProRule" id="PRU01251"/>
    </source>
</evidence>
<dbReference type="GeneID" id="7203900"/>
<dbReference type="Pfam" id="PF02861">
    <property type="entry name" value="Clp_N"/>
    <property type="match status" value="1"/>
</dbReference>
<evidence type="ECO:0000256" key="9">
    <source>
        <dbReference type="SAM" id="SignalP"/>
    </source>
</evidence>
<dbReference type="InParanoid" id="B5Y5I5"/>
<dbReference type="InterPro" id="IPR028299">
    <property type="entry name" value="ClpA/B_CS2"/>
</dbReference>
<keyword evidence="4 7" id="KW-0067">ATP-binding</keyword>
<dbReference type="Gene3D" id="1.10.8.60">
    <property type="match status" value="1"/>
</dbReference>
<dbReference type="GO" id="GO:0034605">
    <property type="term" value="P:cellular response to heat"/>
    <property type="evidence" value="ECO:0007669"/>
    <property type="project" value="TreeGrafter"/>
</dbReference>
<dbReference type="STRING" id="556484.B5Y5I5"/>
<dbReference type="InterPro" id="IPR019489">
    <property type="entry name" value="Clp_ATPase_C"/>
</dbReference>
<dbReference type="InterPro" id="IPR050130">
    <property type="entry name" value="ClpA_ClpB"/>
</dbReference>
<keyword evidence="12" id="KW-1185">Reference proteome</keyword>
<dbReference type="OrthoDB" id="47330at2759"/>
<dbReference type="GO" id="GO:0016887">
    <property type="term" value="F:ATP hydrolysis activity"/>
    <property type="evidence" value="ECO:0007669"/>
    <property type="project" value="InterPro"/>
</dbReference>
<dbReference type="Pfam" id="PF07724">
    <property type="entry name" value="AAA_2"/>
    <property type="match status" value="1"/>
</dbReference>
<keyword evidence="3 7" id="KW-0547">Nucleotide-binding</keyword>
<dbReference type="Pfam" id="PF17871">
    <property type="entry name" value="AAA_lid_9"/>
    <property type="match status" value="1"/>
</dbReference>
<dbReference type="InterPro" id="IPR027417">
    <property type="entry name" value="P-loop_NTPase"/>
</dbReference>
<organism evidence="11 12">
    <name type="scientific">Phaeodactylum tricornutum (strain CCAP 1055/1)</name>
    <dbReference type="NCBI Taxonomy" id="556484"/>
    <lineage>
        <taxon>Eukaryota</taxon>
        <taxon>Sar</taxon>
        <taxon>Stramenopiles</taxon>
        <taxon>Ochrophyta</taxon>
        <taxon>Bacillariophyta</taxon>
        <taxon>Bacillariophyceae</taxon>
        <taxon>Bacillariophycidae</taxon>
        <taxon>Naviculales</taxon>
        <taxon>Phaeodactylaceae</taxon>
        <taxon>Phaeodactylum</taxon>
    </lineage>
</organism>
<dbReference type="OMA" id="IDLHYTK"/>
<dbReference type="SMART" id="SM01086">
    <property type="entry name" value="ClpB_D2-small"/>
    <property type="match status" value="1"/>
</dbReference>
<dbReference type="EMBL" id="CP001142">
    <property type="protein sequence ID" value="ACI65659.1"/>
    <property type="molecule type" value="Genomic_DNA"/>
</dbReference>
<evidence type="ECO:0000256" key="4">
    <source>
        <dbReference type="ARBA" id="ARBA00022840"/>
    </source>
</evidence>
<evidence type="ECO:0000259" key="10">
    <source>
        <dbReference type="PROSITE" id="PS51903"/>
    </source>
</evidence>
<dbReference type="PANTHER" id="PTHR11638">
    <property type="entry name" value="ATP-DEPENDENT CLP PROTEASE"/>
    <property type="match status" value="1"/>
</dbReference>
<dbReference type="Gene3D" id="1.10.1780.10">
    <property type="entry name" value="Clp, N-terminal domain"/>
    <property type="match status" value="1"/>
</dbReference>
<dbReference type="PROSITE" id="PS51903">
    <property type="entry name" value="CLP_R"/>
    <property type="match status" value="1"/>
</dbReference>
<dbReference type="FunFam" id="3.40.50.300:FF:000025">
    <property type="entry name" value="ATP-dependent Clp protease subunit"/>
    <property type="match status" value="1"/>
</dbReference>
<feature type="domain" description="Clp R" evidence="10">
    <location>
        <begin position="88"/>
        <end position="242"/>
    </location>
</feature>
<dbReference type="FunCoup" id="B5Y5I5">
    <property type="interactions" value="47"/>
</dbReference>
<feature type="chain" id="PRO_5002838821" description="Clp R domain-containing protein" evidence="9">
    <location>
        <begin position="25"/>
        <end position="997"/>
    </location>
</feature>
<dbReference type="Pfam" id="PF10431">
    <property type="entry name" value="ClpB_D2-small"/>
    <property type="match status" value="1"/>
</dbReference>
<keyword evidence="8" id="KW-0175">Coiled coil</keyword>
<dbReference type="AlphaFoldDB" id="B5Y5I5"/>
<dbReference type="CDD" id="cd19499">
    <property type="entry name" value="RecA-like_ClpB_Hsp104-like"/>
    <property type="match status" value="1"/>
</dbReference>
<dbReference type="Gene3D" id="3.40.50.300">
    <property type="entry name" value="P-loop containing nucleotide triphosphate hydrolases"/>
    <property type="match status" value="3"/>
</dbReference>
<comment type="similarity">
    <text evidence="1 7">Belongs to the ClpA/ClpB family.</text>
</comment>
<dbReference type="Pfam" id="PF00004">
    <property type="entry name" value="AAA"/>
    <property type="match status" value="1"/>
</dbReference>
<sequence>MTTSQTRLALLLVVVAAAWMEGTSVNAFAPAAYHNNVARAKTSFRPAFPAIPVGHASTPHSFLPQSSAPRKAWTSTTSLRIAAEDFSEDKYTEAAWSSIAGLTKVSDYYSASTFEAPFVLEFMLNPNKHNGGEDADAAKRVVEKILNKAGVNLNRLRCELDEYLAKQPRVSDPTNKIMGRTLQKVLETARNGKQALGDSYVSTEGLVLAMVKEDDKFTREALMRQNVKYTDVLEVVKEMRKKSGPAISRSAESMYDALTKYGVDLTERAEQGKLDPVIGRDDEIRRAIQILSRRTKNNPVLIGDPGVGKTAIAEGIAQRMIDGDVPDSLKNCRLIGLDMGALVAGASMRGQFEERLKAVVEEVTQSDGEIILFIDEMHTVVGAGAAQGSMDASNLLKPALARGQLRCIGATTINEYRKYIEKDKALERRFQQVMIDQPTPEDTVSILRGLKPRYELHHGVRIRDEALLAAAKLSHRYIPDRFLPDKAIDLVDEACAKLNNEITSKPTILDEIDRRIIQLEMERLSLQSDFEKYEEDGNTFKATSENFRLAKIDEELGSLKYEQQELNMKWMAEKGAVDRLKDVKEKIAKVKLDIEKFEREFDLNKAAELKYSDLPPLERELEELENIGQYDLGPGEERMLRDEVVADDIAGVVAVWTGIPPGKLLESERDRILTMGDKLRERLIGQDEAIRVVTEAVQRSRAGLNDPSKPIASLIFLGPTGVGKTECAKALAEFMFDSEDALIRIDMSEYMEKHTVSRLLGAPPGYVGYDEGGQLTDAIRRRPYAVLLFDEMEKAHPDVFNVMLQLLDDGRLTDSKGNTVNFRNTICIFTSNVGSQEILDLNGSSEIGDQEIMRSRVTEAMRERFRPEFLNRIDEHVIFNSLNKNNLRGIVVLEVRRLEKRLEEKQMRLVLREEALDFLAEVGFDPVYGARPLKRTIQRELETVVARGILGGEFVDGDTILVDVVNERLNVRRATNADSLPAVFRRPTEEEEVGMFG</sequence>
<keyword evidence="2 6" id="KW-0677">Repeat</keyword>
<dbReference type="PROSITE" id="PS00870">
    <property type="entry name" value="CLPAB_1"/>
    <property type="match status" value="1"/>
</dbReference>
<dbReference type="GO" id="GO:0005524">
    <property type="term" value="F:ATP binding"/>
    <property type="evidence" value="ECO:0007669"/>
    <property type="project" value="UniProtKB-KW"/>
</dbReference>
<keyword evidence="9" id="KW-0732">Signal</keyword>
<dbReference type="CDD" id="cd00009">
    <property type="entry name" value="AAA"/>
    <property type="match status" value="1"/>
</dbReference>
<dbReference type="eggNOG" id="KOG1051">
    <property type="taxonomic scope" value="Eukaryota"/>
</dbReference>
<evidence type="ECO:0000256" key="7">
    <source>
        <dbReference type="RuleBase" id="RU004432"/>
    </source>
</evidence>
<gene>
    <name evidence="11" type="ORF">PHATR_25856</name>
</gene>
<dbReference type="PANTHER" id="PTHR11638:SF18">
    <property type="entry name" value="HEAT SHOCK PROTEIN 104"/>
    <property type="match status" value="1"/>
</dbReference>
<accession>B5Y5I5</accession>
<evidence type="ECO:0000256" key="5">
    <source>
        <dbReference type="ARBA" id="ARBA00023186"/>
    </source>
</evidence>
<reference evidence="12" key="2">
    <citation type="submission" date="2008-08" db="EMBL/GenBank/DDBJ databases">
        <authorList>
            <consortium name="Diatom Consortium"/>
            <person name="Grigoriev I."/>
            <person name="Grimwood J."/>
            <person name="Kuo A."/>
            <person name="Otillar R.P."/>
            <person name="Salamov A."/>
            <person name="Detter J.C."/>
            <person name="Lindquist E."/>
            <person name="Shapiro H."/>
            <person name="Lucas S."/>
            <person name="Glavina del Rio T."/>
            <person name="Pitluck S."/>
            <person name="Rokhsar D."/>
            <person name="Bowler C."/>
        </authorList>
    </citation>
    <scope>GENOME REANNOTATION</scope>
    <source>
        <strain evidence="12">CCAP 1055/1</strain>
    </source>
</reference>
<evidence type="ECO:0000256" key="1">
    <source>
        <dbReference type="ARBA" id="ARBA00008675"/>
    </source>
</evidence>
<feature type="signal peptide" evidence="9">
    <location>
        <begin position="1"/>
        <end position="24"/>
    </location>
</feature>
<dbReference type="InterPro" id="IPR018368">
    <property type="entry name" value="ClpA/B_CS1"/>
</dbReference>
<dbReference type="InterPro" id="IPR036628">
    <property type="entry name" value="Clp_N_dom_sf"/>
</dbReference>
<dbReference type="FunFam" id="3.40.50.300:FF:000120">
    <property type="entry name" value="ATP-dependent chaperone ClpB"/>
    <property type="match status" value="1"/>
</dbReference>
<proteinExistence type="inferred from homology"/>
<dbReference type="InterPro" id="IPR004176">
    <property type="entry name" value="Clp_R_N"/>
</dbReference>
<dbReference type="PROSITE" id="PS00871">
    <property type="entry name" value="CLPAB_2"/>
    <property type="match status" value="1"/>
</dbReference>
<dbReference type="GO" id="GO:0005737">
    <property type="term" value="C:cytoplasm"/>
    <property type="evidence" value="ECO:0007669"/>
    <property type="project" value="TreeGrafter"/>
</dbReference>
<reference evidence="11 12" key="1">
    <citation type="journal article" date="2008" name="Nature">
        <title>The Phaeodactylum genome reveals the evolutionary history of diatom genomes.</title>
        <authorList>
            <person name="Bowler C."/>
            <person name="Allen A.E."/>
            <person name="Badger J.H."/>
            <person name="Grimwood J."/>
            <person name="Jabbari K."/>
            <person name="Kuo A."/>
            <person name="Maheswari U."/>
            <person name="Martens C."/>
            <person name="Maumus F."/>
            <person name="Otillar R.P."/>
            <person name="Rayko E."/>
            <person name="Salamov A."/>
            <person name="Vandepoele K."/>
            <person name="Beszteri B."/>
            <person name="Gruber A."/>
            <person name="Heijde M."/>
            <person name="Katinka M."/>
            <person name="Mock T."/>
            <person name="Valentin K."/>
            <person name="Verret F."/>
            <person name="Berges J.A."/>
            <person name="Brownlee C."/>
            <person name="Cadoret J.P."/>
            <person name="Chiovitti A."/>
            <person name="Choi C.J."/>
            <person name="Coesel S."/>
            <person name="De Martino A."/>
            <person name="Detter J.C."/>
            <person name="Durkin C."/>
            <person name="Falciatore A."/>
            <person name="Fournet J."/>
            <person name="Haruta M."/>
            <person name="Huysman M.J."/>
            <person name="Jenkins B.D."/>
            <person name="Jiroutova K."/>
            <person name="Jorgensen R.E."/>
            <person name="Joubert Y."/>
            <person name="Kaplan A."/>
            <person name="Kroger N."/>
            <person name="Kroth P.G."/>
            <person name="La Roche J."/>
            <person name="Lindquist E."/>
            <person name="Lommer M."/>
            <person name="Martin-Jezequel V."/>
            <person name="Lopez P.J."/>
            <person name="Lucas S."/>
            <person name="Mangogna M."/>
            <person name="McGinnis K."/>
            <person name="Medlin L.K."/>
            <person name="Montsant A."/>
            <person name="Oudot-Le Secq M.P."/>
            <person name="Napoli C."/>
            <person name="Obornik M."/>
            <person name="Parker M.S."/>
            <person name="Petit J.L."/>
            <person name="Porcel B.M."/>
            <person name="Poulsen N."/>
            <person name="Robison M."/>
            <person name="Rychlewski L."/>
            <person name="Rynearson T.A."/>
            <person name="Schmutz J."/>
            <person name="Shapiro H."/>
            <person name="Siaut M."/>
            <person name="Stanley M."/>
            <person name="Sussman M.R."/>
            <person name="Taylor A.R."/>
            <person name="Vardi A."/>
            <person name="von Dassow P."/>
            <person name="Vyverman W."/>
            <person name="Willis A."/>
            <person name="Wyrwicz L.S."/>
            <person name="Rokhsar D.S."/>
            <person name="Weissenbach J."/>
            <person name="Armbrust E.V."/>
            <person name="Green B.R."/>
            <person name="Van de Peer Y."/>
            <person name="Grigoriev I.V."/>
        </authorList>
    </citation>
    <scope>NUCLEOTIDE SEQUENCE [LARGE SCALE GENOMIC DNA]</scope>
    <source>
        <strain evidence="11 12">CCAP 1055/1</strain>
    </source>
</reference>
<dbReference type="Proteomes" id="UP000000759">
    <property type="component" value="Chromosome 3"/>
</dbReference>
<dbReference type="InterPro" id="IPR001270">
    <property type="entry name" value="ClpA/B"/>
</dbReference>
<dbReference type="InterPro" id="IPR003959">
    <property type="entry name" value="ATPase_AAA_core"/>
</dbReference>
<protein>
    <recommendedName>
        <fullName evidence="10">Clp R domain-containing protein</fullName>
    </recommendedName>
</protein>
<evidence type="ECO:0000313" key="12">
    <source>
        <dbReference type="Proteomes" id="UP000000759"/>
    </source>
</evidence>
<dbReference type="SMART" id="SM00382">
    <property type="entry name" value="AAA"/>
    <property type="match status" value="2"/>
</dbReference>